<dbReference type="FunFam" id="2.60.120.920:FF:000012">
    <property type="entry name" value="Ryanodine receptor 2 (Cardiac)"/>
    <property type="match status" value="1"/>
</dbReference>
<dbReference type="InterPro" id="IPR011992">
    <property type="entry name" value="EF-hand-dom_pair"/>
</dbReference>
<comment type="subcellular location">
    <subcellularLocation>
        <location evidence="1">Sarcoplasmic reticulum membrane</location>
        <topology evidence="1">Multi-pass membrane protein</topology>
    </subcellularLocation>
</comment>
<dbReference type="Pfam" id="PF08454">
    <property type="entry name" value="RIH_assoc"/>
    <property type="match status" value="1"/>
</dbReference>
<dbReference type="InterPro" id="IPR035910">
    <property type="entry name" value="RyR/IP3R_RIH_dom_sf"/>
</dbReference>
<dbReference type="Pfam" id="PF21119">
    <property type="entry name" value="RYDR_Jsol"/>
    <property type="match status" value="1"/>
</dbReference>
<dbReference type="InterPro" id="IPR003032">
    <property type="entry name" value="Ryanodine_rcpt"/>
</dbReference>
<keyword evidence="22" id="KW-1185">Reference proteome</keyword>
<comment type="caution">
    <text evidence="21">The sequence shown here is derived from an EMBL/GenBank/DDBJ whole genome shotgun (WGS) entry which is preliminary data.</text>
</comment>
<dbReference type="PRINTS" id="PR00795">
    <property type="entry name" value="RYANODINER"/>
</dbReference>
<dbReference type="GO" id="GO:0005516">
    <property type="term" value="F:calmodulin binding"/>
    <property type="evidence" value="ECO:0007669"/>
    <property type="project" value="UniProtKB-KW"/>
</dbReference>
<dbReference type="InterPro" id="IPR015925">
    <property type="entry name" value="Ryanodine_IP3_receptor"/>
</dbReference>
<evidence type="ECO:0000256" key="3">
    <source>
        <dbReference type="ARBA" id="ARBA00022568"/>
    </source>
</evidence>
<evidence type="ECO:0000256" key="15">
    <source>
        <dbReference type="ARBA" id="ARBA00036634"/>
    </source>
</evidence>
<dbReference type="SUPFAM" id="SSF82109">
    <property type="entry name" value="MIR domain"/>
    <property type="match status" value="2"/>
</dbReference>
<dbReference type="InterPro" id="IPR013662">
    <property type="entry name" value="RIH_assoc-dom"/>
</dbReference>
<feature type="non-terminal residue" evidence="21">
    <location>
        <position position="1"/>
    </location>
</feature>
<dbReference type="FunFam" id="2.60.120.920:FF:000002">
    <property type="entry name" value="ryanodine receptor isoform X2"/>
    <property type="match status" value="1"/>
</dbReference>
<dbReference type="InterPro" id="IPR000699">
    <property type="entry name" value="RIH_dom"/>
</dbReference>
<keyword evidence="13" id="KW-1071">Ligand-gated ion channel</keyword>
<dbReference type="Pfam" id="PF02026">
    <property type="entry name" value="RyR"/>
    <property type="match status" value="4"/>
</dbReference>
<evidence type="ECO:0000256" key="17">
    <source>
        <dbReference type="SAM" id="Phobius"/>
    </source>
</evidence>
<dbReference type="FunFam" id="2.60.120.920:FF:000003">
    <property type="entry name" value="ryanodine receptor isoform X2"/>
    <property type="match status" value="1"/>
</dbReference>
<name>A0A7K7QGZ3_POEAT</name>
<dbReference type="InterPro" id="IPR013333">
    <property type="entry name" value="Ryan_recept"/>
</dbReference>
<evidence type="ECO:0000256" key="14">
    <source>
        <dbReference type="ARBA" id="ARBA00023303"/>
    </source>
</evidence>
<keyword evidence="7" id="KW-0106">Calcium</keyword>
<dbReference type="GO" id="GO:0005509">
    <property type="term" value="F:calcium ion binding"/>
    <property type="evidence" value="ECO:0007669"/>
    <property type="project" value="InterPro"/>
</dbReference>
<dbReference type="SMART" id="SM00449">
    <property type="entry name" value="SPRY"/>
    <property type="match status" value="3"/>
</dbReference>
<evidence type="ECO:0000256" key="6">
    <source>
        <dbReference type="ARBA" id="ARBA00022737"/>
    </source>
</evidence>
<dbReference type="InterPro" id="IPR036300">
    <property type="entry name" value="MIR_dom_sf"/>
</dbReference>
<feature type="compositionally biased region" description="Basic and acidic residues" evidence="16">
    <location>
        <begin position="4368"/>
        <end position="4403"/>
    </location>
</feature>
<dbReference type="PROSITE" id="PS50222">
    <property type="entry name" value="EF_HAND_2"/>
    <property type="match status" value="1"/>
</dbReference>
<evidence type="ECO:0000256" key="8">
    <source>
        <dbReference type="ARBA" id="ARBA00022860"/>
    </source>
</evidence>
<protein>
    <submittedName>
        <fullName evidence="21">RYR2 protein</fullName>
    </submittedName>
</protein>
<dbReference type="GO" id="GO:0042383">
    <property type="term" value="C:sarcolemma"/>
    <property type="evidence" value="ECO:0007669"/>
    <property type="project" value="TreeGrafter"/>
</dbReference>
<keyword evidence="8" id="KW-0112">Calmodulin-binding</keyword>
<dbReference type="InterPro" id="IPR014821">
    <property type="entry name" value="Ins145_P3_rcpt"/>
</dbReference>
<evidence type="ECO:0000313" key="22">
    <source>
        <dbReference type="Proteomes" id="UP000540071"/>
    </source>
</evidence>
<feature type="transmembrane region" description="Helical" evidence="17">
    <location>
        <begin position="4518"/>
        <end position="4537"/>
    </location>
</feature>
<dbReference type="PROSITE" id="PS50188">
    <property type="entry name" value="B302_SPRY"/>
    <property type="match status" value="3"/>
</dbReference>
<dbReference type="FunFam" id="1.10.238.10:FF:000040">
    <property type="entry name" value="Ryanodine receptor 2"/>
    <property type="match status" value="1"/>
</dbReference>
<feature type="domain" description="B30.2/SPRY" evidence="18">
    <location>
        <begin position="1289"/>
        <end position="1494"/>
    </location>
</feature>
<reference evidence="21 22" key="1">
    <citation type="submission" date="2019-09" db="EMBL/GenBank/DDBJ databases">
        <title>Bird 10,000 Genomes (B10K) Project - Family phase.</title>
        <authorList>
            <person name="Zhang G."/>
        </authorList>
    </citation>
    <scope>NUCLEOTIDE SEQUENCE [LARGE SCALE GENOMIC DNA]</scope>
    <source>
        <strain evidence="21">OUT-0023</strain>
        <tissue evidence="21">Blood</tissue>
    </source>
</reference>
<keyword evidence="12 17" id="KW-0472">Membrane</keyword>
<dbReference type="Gene3D" id="2.60.120.920">
    <property type="match status" value="3"/>
</dbReference>
<dbReference type="InterPro" id="IPR043136">
    <property type="entry name" value="B30.2/SPRY_sf"/>
</dbReference>
<feature type="transmembrane region" description="Helical" evidence="17">
    <location>
        <begin position="4712"/>
        <end position="4733"/>
    </location>
</feature>
<dbReference type="Pfam" id="PF06459">
    <property type="entry name" value="RR_TM4-6"/>
    <property type="match status" value="1"/>
</dbReference>
<evidence type="ECO:0000313" key="21">
    <source>
        <dbReference type="EMBL" id="NWZ79216.1"/>
    </source>
</evidence>
<dbReference type="InterPro" id="IPR002048">
    <property type="entry name" value="EF_hand_dom"/>
</dbReference>
<feature type="region of interest" description="Disordered" evidence="16">
    <location>
        <begin position="2285"/>
        <end position="2304"/>
    </location>
</feature>
<evidence type="ECO:0000256" key="10">
    <source>
        <dbReference type="ARBA" id="ARBA00022989"/>
    </source>
</evidence>
<dbReference type="GO" id="GO:0014808">
    <property type="term" value="P:release of sequestered calcium ion into cytosol by sarcoplasmic reticulum"/>
    <property type="evidence" value="ECO:0007669"/>
    <property type="project" value="TreeGrafter"/>
</dbReference>
<dbReference type="Pfam" id="PF01365">
    <property type="entry name" value="RYDR_ITPR"/>
    <property type="match status" value="2"/>
</dbReference>
<sequence length="4911" mass="558989">NVPPDLSICTFVLEQSLSVRALQEMLANTEEKAEGSAQGGGHRTLLYGHAILLRHSYSGMYLCCLSTSRSSMDKLAFDVGLQEDTTGEACWWTIHPASKQRSEGEKVRVGDDLILVSVSSERYLHLSYGNGSLHVDAAFQQTLWSVAPISSGSEVAQGYLIGGDVLRLLHGHMDECLTVPSGEHGEEQRRTVHYEGGAVSIHARSLWRLETLRVAWSGSHIRWGQPFRLRHITTGKYLSLLDDKSLLLTDKEKADVKSTAFCFRSSKEKLDIGTRKEVDGMGAPEIKYGDSICFIQHVDTGLWLTYQSADAKSVRMGSLQRKAIMHHEGHMDDGLTLSRSQNEESRTARVIRSTVFLFNRFIRGLDSLSKKVKSSTIDLPIESVSLSLQDLIGYFHPPDEHLEHENKQNRLRALKNRQNLFQEEGMINLVLECIDRLNVYSSAAHFADVAGKEAGEAWKSILNSLYELLAALIRGNRKNCAQFSGSLDWLISRLERLEASSGILEVLHCVLVESPEALNIIKEGHIKSIICLLDKHGRNHKVLDVLCSLCVCHGVAVRSNQHLICDNLLPGRDLLLQTRLVNHVSSMRPNIFLGISEGSAQYRKWYYELMVDHLEPFVTAESTHLRVGWASTEGYSPYPGGGAEWGGNGVGDDLYSYGFDGLHLWSGCVARTVNSPNQHLLRTDDVISCCLDLSAPSISFRINGQPVQGMFENFNIDGLFFPVVSFSAGIKVRFLLGGRHGEFKFLPPPGYAPCFEAVLPKEKLKVEHSREYKQDRSYTRDLLGPTVSLSQAAFTPVPVDTSQIVLPPHLERIREKLAENIHELWVMNKIELGWQYGPVRDDNKRQHPCLVEFSKLPEQERNYNLQMSLETLKTLLALGCHVGIADERAEEKVKKMKLPKNYQLLSGYKPAPMDLSFIKLTPSQEAMVDKLAENAHNVWARDRIRQGWTYGIQQDVKNRRNPRLVPYALLDDRTKKSNKDSLREAVRTLLGYGYHLEAPDQDHATRLDVCSGIMEKFRIFRTEKTYAVKAGKWYFEFEAVTAGDMRVGWTRPGCLPDQELGSDEEAFVFDGFKAQRWHQGNEHFGRSWLAGDVVGCMVDMNEHTMMFTLNGEILLDDSGSELAFKDFEVADGFLPVCSLGPSQVGRMNFGKDVSTLKYFTICGLQEGYEPFAVNTNRDITIWLSKRLPQFLPVPQNHEHIEVMRIDGTIDSCPCLKVTQKSFGSQNSKTDVMFFRLSMPIECAEVFSRSAAGGLPGSGLFGPKNDLEDYDADSDFEVLMKTAHGHLVPDRTEREKDATKPELNNHKDYVQEKPSRLKQRFMLRRTKPDYSTSHSARLTEDVLADDRDDYDYLMQTSTYYYSVRIFPGQEPANVWVGWITSDFHQYDTSFDLDRVRTVTVTLGDEKGKVHESIKRSNCYMVCAGESLSPGQGRNNNGLEIGCLVDAASGLLTFTANGKELGTYYQVEPSTKLFPAVFAQATSPNVFQFELGRIKNVMPLSAGLFKSEHKNPVSQCPPRLHVQFLTHVLWSRVPNHFLKVDVSRISERQGWMIQCLNPLQFMALHIPEENRTIDILELTEQEELLKFHYHTLRLYSAVCALGNNRVAHALCSHVDESQLLYAIENKYMPGLLRAGYYDLLIDIHLNTYATARLMMNNEFIVPMTDETKSITLFPDENKKHGLPGIGLSTSLRPRMQFSSPSFVSISSECFQFSPEFPLEILKAKTIEMLTEAVQVGSLHVRDPVGGSTEFLFVPLIKLFYTLLIMGIFHNEDLKHILQLIEPRVFKEAMSQEDEIDFSEKEFSSGELKSEEGEEETRGEQMPKEGLLQMKLPEPVKLQMCHLLQYLCDCQVRHRIEAIVAFSDDFVAKLQENQRFRYNEVMQALNMSAALTARKTKEFRSPPQEQINMLLNFKDDKNDCPCPEEIRDQLLDFHEDLMTHCGIELDEDGTLDGNSDSTIRGRLLYLMEKVTYLKKKQAEKTVDDDDKTSSTLQQLISDTMVRWAQESVIEDPELVRAMFVLLHRQYDGIGGLVRALPKTYTINSVSVEDTINLLASLGQIRSLLSVRMGKEEEKLMIRGLGDIMNNKVFYQHPNLMRALGMHETVMEVMVNVLGGGESKEITFPKMVANCCRFLCYFCRISRQNQKAMFDHLSYLLENSSVGLASPSMRGSTPLDVAAASVMDNNELALALREPDLEKVVRYLAGCGLQSCPLLICKGYPDIGWNPVEGERYLDFLRFAVFCNGESVEENANVVVRLLIRRPECFGPALRGEGGNGLLAAMEEAIQISEDRTRDGPSPSNGSSKTLEIEEQEDDTIHMGNAIMTFYAALIDLLGRCAPEMHLIHAGKGEAIRIRSILRSLIPLEDLVGVISIAFHMPTIAKDGTVVEPDMSAGFCPDHKAAMVLFLDRVYGIEDQDFLLHLLEVGFLPDLRAAASLDTAALSATDMALALNRYLCTAVLPLLTRCAPLFAGTEHHASLIDSLLHTVYRLSKGCSLTKAQRDSIEECLLSICGQLRPSMMQHLLRRLVFDVPLLNEHAKMPLKLLTNHYERCWKYYCLPSGWGNFGAASEEELHLSRKLFWGIFDALSQKKYEQELFKLALPCLSAVAGALPPDYMESNYVNMMEKQSSMDSDGNFNPQPVDTSNITIPEKLEYFINKYAEHAHDKWSMEKFANGWTYGETFSESAKVQPLMKQYKLLSEKEKEIYRWPIKESLKTMLAWGWRIERTREGDSMALYNRTRRISQTSQISVDTAHGYTPRAIDMSNVTLSRDLHAMAEMMAENYHNIWAKKKKLELEAKVGGGNHPLLVPYDTLTAKEKAKDREKAQDILKFLQINGYVVSRGLKDLELDTPSIEKRFAYSFLQQLIRYVDEAHQYILEFDGGSRGKGEQFPYEQEIKFFAKVVLPLIDQYFKNHRLYFLSSASRPLSSGGHASNKEKEMVTSLFCKLGVLVRHRISLFGNDATSIVNCLHILGQTLDARTVMKTGLESVRMALRAFLDNAAEDLEKTMENLKQGQFTHSRNQPKGVTQIINYTTVALLPVLSSLFEHIGQHQFGEDLILEDVQVSCYRILASLYALGTSKSIYVERQRSALGECLAAFSGAFPVAFLETHLNKHNIYSIYNTKNARDRAVLNLPTSVEEVCPNIPSLVKLMEEIVELAESGIRYTQMPHIMEVILPMLCSYMSHWWEHGPENNPDKAEMCCTALTSEHMNTLLGNILKIIYNNLGIDEGAWMKRLAVFSQPIISKAKPQLLKTHFLPLMDKLKKKAAVVVSDEEHLRAEGRGDMSEAELLILDEFTTLARDLYAFYPLLIRFVDYNRAKWLKEPNPEAEELFRMVAEVFIYWSKSHNFKREEQNFVVQNEINNMSFLISDTKSKMSKAAVSDQERKKMKRKGDRYSMQTSLIVAALKRLLPIGLNICAPGDQELIALAKNRFSMKDTEDEVRDVIRSNLHLQGKLEDPAIRWQMALYKDLPNRTEDSSDPEKTVERVLDIANVLFHLEQVRHILLTPLLLNLNKSIHLSFVEHPQRSKKAVWHKLLSKQRKRAVVACFRMAPLYNLPRHRAVNLFLQGYDKSWIETEEHYFEDKLIEDLAKPGEEPPEEDESLKRVDPLHQLILLFSRTALTEKCKLEEDFLYMAYADIMAKSCHDEEDDDGEEEVKSFEEKEMEKQKLLYQQARLHDRGAAEMVLQTISASKGKMGPMVAATLKLGIAILNGGNSTVQQKMLDYLKDKKDVGFFQSLAGLMQSCSVLDLNAFERQNKAEGLGMVTEEGSGEKVMQDDEFTCDLFRFLQLLCEGHNSDFQNYLRTQTGNNTTVNIIISTVDYLLRVQESISDFYWYYSGKDVIDEQGQRNFSKAIQVAKQVFNTLTEYIQGPCTGNQQSLAHSRLWDAVVGFLHVFAHMQMKLSQDSSQIELLKELMDLQKDMVVMLLSMLEGSNVVNGTIGKQMVDMLVESSNNVEMILKFFDMFLKLKDLTSSDAFKEYDPDGKGIISKRDFHRAMESHKHYTQSETEFLLSCAETDENETLDYEEFVKRFHEPAKDIGFNVAVLLTNLSEHMPHDTRLQTFLELSESVLNYFQPFLGRIEIMGSAKRIERVYFEISESSRTQWEKPQVKESKRQFIFDVVNEGGEKEKMELFVNFCEDTIFEMQLAAQISESDLNERSANKEENEKDNPEEEDPRMGFFSLVTMKSALVALKYNLMTLMKMLSMKSLKKQMKKVKKMTMKDMVMALFSSYWSILVGLVHFACSVVRGFFRIICSLLLGGSLVEGAKKIKVAELLANMPDPTQDEVRGEEEEGERKPTEAALPAEDLTDLQTLTEESDLLSDIFGLDLKREGGQYKLIPHNPNAGLSDLLSTPSLAPMPEVQEKIQVIKVKEDEKEEKEETKSEPEKAEGEDGEKEDKTKEDKGKQKLRQLHTHRYGEPEVQESVFWKNIIAYQQKLLNYFARNFYNMRMLALFVAFAINFILLFYKVSTSAVPEEKELPVVSDGENTKLNILESDDERVIAVHYVLEESSGYMEPTLRILAILHTVISFFCIIGYYCLKVPLVIFKREKEVARKLEFDGLYITEQPSEDDIKGQWDRLVINTQSFPNNYWDKFVKRKVMDKYGEFYGRDRISELLGMDKAALDFSDAREKKKPKKDSSFSAVLNSIDVKYQMWKLGVVFTDNSFLYLAWYMTMSVLGHYNNFFFAAHLLDIAMGFKTLRTILSSVTHNGKQLVLTVGLLAVVVYLYTVVAFNFFRKFYNKSEDGDMPDMKCDDMLTCYMFHMYVGVRAGGGIGDEIEDPAGDEYEIYRIIFDITFFFFVIVILLAIIQGLIIDAFGELRDQQEQVKEDMETKCFICGIGNDYFDTVPHGFETHTLQEHNLANYLFFLMYLINKDETEHTGQESYVWKMYQERCWEFFPAGDCFRKQYEDQLN</sequence>
<dbReference type="SUPFAM" id="SSF49899">
    <property type="entry name" value="Concanavalin A-like lectins/glucanases"/>
    <property type="match status" value="3"/>
</dbReference>
<feature type="transmembrane region" description="Helical" evidence="17">
    <location>
        <begin position="4444"/>
        <end position="4464"/>
    </location>
</feature>
<accession>A0A7K7QGZ3</accession>
<dbReference type="Pfam" id="PF13499">
    <property type="entry name" value="EF-hand_7"/>
    <property type="match status" value="1"/>
</dbReference>
<evidence type="ECO:0000256" key="2">
    <source>
        <dbReference type="ARBA" id="ARBA00022448"/>
    </source>
</evidence>
<feature type="domain" description="MIR" evidence="20">
    <location>
        <begin position="157"/>
        <end position="212"/>
    </location>
</feature>
<feature type="domain" description="B30.2/SPRY" evidence="18">
    <location>
        <begin position="957"/>
        <end position="1154"/>
    </location>
</feature>
<dbReference type="Proteomes" id="UP000540071">
    <property type="component" value="Unassembled WGS sequence"/>
</dbReference>
<dbReference type="Pfam" id="PF00520">
    <property type="entry name" value="Ion_trans"/>
    <property type="match status" value="1"/>
</dbReference>
<dbReference type="GO" id="GO:0030018">
    <property type="term" value="C:Z disc"/>
    <property type="evidence" value="ECO:0007669"/>
    <property type="project" value="TreeGrafter"/>
</dbReference>
<evidence type="ECO:0000256" key="11">
    <source>
        <dbReference type="ARBA" id="ARBA00023065"/>
    </source>
</evidence>
<feature type="region of interest" description="Disordered" evidence="16">
    <location>
        <begin position="4368"/>
        <end position="4412"/>
    </location>
</feature>
<dbReference type="InterPro" id="IPR005821">
    <property type="entry name" value="Ion_trans_dom"/>
</dbReference>
<dbReference type="Pfam" id="PF02815">
    <property type="entry name" value="MIR"/>
    <property type="match status" value="1"/>
</dbReference>
<dbReference type="PANTHER" id="PTHR46399:SF7">
    <property type="entry name" value="RYANODINE RECEPTOR 2"/>
    <property type="match status" value="1"/>
</dbReference>
<dbReference type="CDD" id="cd12879">
    <property type="entry name" value="SPRY3_RyR"/>
    <property type="match status" value="1"/>
</dbReference>
<dbReference type="FunFam" id="1.10.490.160:FF:000001">
    <property type="entry name" value="Ryanodine receptor 2 (Cardiac)"/>
    <property type="match status" value="1"/>
</dbReference>
<keyword evidence="9" id="KW-0703">Sarcoplasmic reticulum</keyword>
<dbReference type="GO" id="GO:0005219">
    <property type="term" value="F:ryanodine-sensitive calcium-release channel activity"/>
    <property type="evidence" value="ECO:0007669"/>
    <property type="project" value="InterPro"/>
</dbReference>
<dbReference type="FunFam" id="1.25.10.30:FF:000002">
    <property type="entry name" value="ryanodine receptor isoform X2"/>
    <property type="match status" value="1"/>
</dbReference>
<evidence type="ECO:0000256" key="16">
    <source>
        <dbReference type="SAM" id="MobiDB-lite"/>
    </source>
</evidence>
<dbReference type="Gene3D" id="2.80.10.50">
    <property type="match status" value="2"/>
</dbReference>
<feature type="domain" description="B30.2/SPRY" evidence="18">
    <location>
        <begin position="543"/>
        <end position="741"/>
    </location>
</feature>
<dbReference type="EMBL" id="VZSS01000020">
    <property type="protein sequence ID" value="NWZ79216.1"/>
    <property type="molecule type" value="Genomic_DNA"/>
</dbReference>
<keyword evidence="14" id="KW-0407">Ion channel</keyword>
<dbReference type="PROSITE" id="PS50919">
    <property type="entry name" value="MIR"/>
    <property type="match status" value="4"/>
</dbReference>
<comment type="catalytic activity">
    <reaction evidence="15">
        <text>Ca(2+)(in) = Ca(2+)(out)</text>
        <dbReference type="Rhea" id="RHEA:29671"/>
        <dbReference type="ChEBI" id="CHEBI:29108"/>
    </reaction>
</comment>
<proteinExistence type="predicted"/>
<dbReference type="FunFam" id="1.10.287.70:FF:000017">
    <property type="entry name" value="ryanodine receptor isoform X2"/>
    <property type="match status" value="1"/>
</dbReference>
<dbReference type="GO" id="GO:0034704">
    <property type="term" value="C:calcium channel complex"/>
    <property type="evidence" value="ECO:0007669"/>
    <property type="project" value="TreeGrafter"/>
</dbReference>
<dbReference type="SMART" id="SM00472">
    <property type="entry name" value="MIR"/>
    <property type="match status" value="4"/>
</dbReference>
<dbReference type="InterPro" id="IPR001870">
    <property type="entry name" value="B30.2/SPRY"/>
</dbReference>
<feature type="region of interest" description="Disordered" evidence="16">
    <location>
        <begin position="1288"/>
        <end position="1313"/>
    </location>
</feature>
<dbReference type="GO" id="GO:0033017">
    <property type="term" value="C:sarcoplasmic reticulum membrane"/>
    <property type="evidence" value="ECO:0007669"/>
    <property type="project" value="UniProtKB-SubCell"/>
</dbReference>
<dbReference type="CDD" id="cd00051">
    <property type="entry name" value="EFh"/>
    <property type="match status" value="1"/>
</dbReference>
<keyword evidence="2" id="KW-0813">Transport</keyword>
<dbReference type="SUPFAM" id="SSF47473">
    <property type="entry name" value="EF-hand"/>
    <property type="match status" value="1"/>
</dbReference>
<dbReference type="InterPro" id="IPR016093">
    <property type="entry name" value="MIR_motif"/>
</dbReference>
<evidence type="ECO:0000256" key="9">
    <source>
        <dbReference type="ARBA" id="ARBA00022951"/>
    </source>
</evidence>
<keyword evidence="5 17" id="KW-0812">Transmembrane</keyword>
<dbReference type="CDD" id="cd12877">
    <property type="entry name" value="SPRY1_RyR"/>
    <property type="match status" value="1"/>
</dbReference>
<evidence type="ECO:0000259" key="19">
    <source>
        <dbReference type="PROSITE" id="PS50222"/>
    </source>
</evidence>
<keyword evidence="10 17" id="KW-1133">Transmembrane helix</keyword>
<gene>
    <name evidence="21" type="primary">Ryr2</name>
    <name evidence="21" type="ORF">POEATR_R01026</name>
</gene>
<dbReference type="Gene3D" id="1.10.490.160">
    <property type="match status" value="2"/>
</dbReference>
<dbReference type="InterPro" id="IPR035761">
    <property type="entry name" value="SPRY1_RyR"/>
</dbReference>
<dbReference type="Pfam" id="PF00622">
    <property type="entry name" value="SPRY"/>
    <property type="match status" value="3"/>
</dbReference>
<feature type="transmembrane region" description="Helical" evidence="17">
    <location>
        <begin position="4788"/>
        <end position="4811"/>
    </location>
</feature>
<keyword evidence="11" id="KW-0406">Ion transport</keyword>
<keyword evidence="3" id="KW-0109">Calcium transport</keyword>
<feature type="compositionally biased region" description="Basic and acidic residues" evidence="16">
    <location>
        <begin position="4153"/>
        <end position="4166"/>
    </location>
</feature>
<dbReference type="Gene3D" id="1.10.238.10">
    <property type="entry name" value="EF-hand"/>
    <property type="match status" value="1"/>
</dbReference>
<dbReference type="Gene3D" id="1.25.10.30">
    <property type="entry name" value="IP3 receptor type 1 binding core, RIH domain"/>
    <property type="match status" value="1"/>
</dbReference>
<evidence type="ECO:0000259" key="20">
    <source>
        <dbReference type="PROSITE" id="PS50919"/>
    </source>
</evidence>
<dbReference type="InterPro" id="IPR003877">
    <property type="entry name" value="SPRY_dom"/>
</dbReference>
<evidence type="ECO:0000256" key="12">
    <source>
        <dbReference type="ARBA" id="ARBA00023136"/>
    </source>
</evidence>
<dbReference type="GO" id="GO:0005790">
    <property type="term" value="C:smooth endoplasmic reticulum"/>
    <property type="evidence" value="ECO:0007669"/>
    <property type="project" value="TreeGrafter"/>
</dbReference>
<feature type="transmembrane region" description="Helical" evidence="17">
    <location>
        <begin position="4654"/>
        <end position="4675"/>
    </location>
</feature>
<dbReference type="FunFam" id="2.80.10.50:FF:000016">
    <property type="entry name" value="Ryanodine receptor 2 (Cardiac)"/>
    <property type="match status" value="1"/>
</dbReference>
<organism evidence="21 22">
    <name type="scientific">Poecile atricapillus</name>
    <name type="common">Black-capped chickadee</name>
    <name type="synonym">Parus atricapillus</name>
    <dbReference type="NCBI Taxonomy" id="48891"/>
    <lineage>
        <taxon>Eukaryota</taxon>
        <taxon>Metazoa</taxon>
        <taxon>Chordata</taxon>
        <taxon>Craniata</taxon>
        <taxon>Vertebrata</taxon>
        <taxon>Euteleostomi</taxon>
        <taxon>Archelosauria</taxon>
        <taxon>Archosauria</taxon>
        <taxon>Dinosauria</taxon>
        <taxon>Saurischia</taxon>
        <taxon>Theropoda</taxon>
        <taxon>Coelurosauria</taxon>
        <taxon>Aves</taxon>
        <taxon>Neognathae</taxon>
        <taxon>Neoaves</taxon>
        <taxon>Telluraves</taxon>
        <taxon>Australaves</taxon>
        <taxon>Passeriformes</taxon>
        <taxon>Paridae</taxon>
        <taxon>Poecile</taxon>
    </lineage>
</organism>
<evidence type="ECO:0000256" key="4">
    <source>
        <dbReference type="ARBA" id="ARBA00022673"/>
    </source>
</evidence>
<evidence type="ECO:0000256" key="7">
    <source>
        <dbReference type="ARBA" id="ARBA00022837"/>
    </source>
</evidence>
<dbReference type="GO" id="GO:0006941">
    <property type="term" value="P:striated muscle contraction"/>
    <property type="evidence" value="ECO:0007669"/>
    <property type="project" value="TreeGrafter"/>
</dbReference>
<keyword evidence="6" id="KW-0677">Repeat</keyword>
<dbReference type="Gene3D" id="6.20.350.10">
    <property type="match status" value="1"/>
</dbReference>
<dbReference type="InterPro" id="IPR048581">
    <property type="entry name" value="RYDR_Jsol"/>
</dbReference>
<feature type="domain" description="EF-hand" evidence="19">
    <location>
        <begin position="3965"/>
        <end position="4000"/>
    </location>
</feature>
<feature type="domain" description="MIR" evidence="20">
    <location>
        <begin position="218"/>
        <end position="275"/>
    </location>
</feature>
<feature type="region of interest" description="Disordered" evidence="16">
    <location>
        <begin position="4278"/>
        <end position="4302"/>
    </location>
</feature>
<feature type="domain" description="MIR" evidence="20">
    <location>
        <begin position="42"/>
        <end position="97"/>
    </location>
</feature>
<evidence type="ECO:0000256" key="1">
    <source>
        <dbReference type="ARBA" id="ARBA00004326"/>
    </source>
</evidence>
<keyword evidence="4" id="KW-0107">Calcium channel</keyword>
<dbReference type="InterPro" id="IPR035764">
    <property type="entry name" value="SPRY2_RyR"/>
</dbReference>
<evidence type="ECO:0000259" key="18">
    <source>
        <dbReference type="PROSITE" id="PS50188"/>
    </source>
</evidence>
<evidence type="ECO:0000256" key="5">
    <source>
        <dbReference type="ARBA" id="ARBA00022692"/>
    </source>
</evidence>
<feature type="non-terminal residue" evidence="21">
    <location>
        <position position="4911"/>
    </location>
</feature>
<dbReference type="InterPro" id="IPR035762">
    <property type="entry name" value="SPRY3_RyR"/>
</dbReference>
<dbReference type="Pfam" id="PF08709">
    <property type="entry name" value="Ins145_P3_rec"/>
    <property type="match status" value="1"/>
</dbReference>
<dbReference type="SUPFAM" id="SSF100909">
    <property type="entry name" value="IP3 receptor type 1 binding core, domain 2"/>
    <property type="match status" value="2"/>
</dbReference>
<dbReference type="CDD" id="cd12878">
    <property type="entry name" value="SPRY2_RyR"/>
    <property type="match status" value="1"/>
</dbReference>
<dbReference type="Gene3D" id="1.10.287.70">
    <property type="match status" value="1"/>
</dbReference>
<feature type="transmembrane region" description="Helical" evidence="17">
    <location>
        <begin position="4222"/>
        <end position="4240"/>
    </location>
</feature>
<feature type="region of interest" description="Disordered" evidence="16">
    <location>
        <begin position="1794"/>
        <end position="1821"/>
    </location>
</feature>
<feature type="domain" description="MIR" evidence="20">
    <location>
        <begin position="283"/>
        <end position="340"/>
    </location>
</feature>
<dbReference type="InterPro" id="IPR009460">
    <property type="entry name" value="Ryanrecept_TM4-6"/>
</dbReference>
<evidence type="ECO:0000256" key="13">
    <source>
        <dbReference type="ARBA" id="ARBA00023286"/>
    </source>
</evidence>
<feature type="compositionally biased region" description="Basic and acidic residues" evidence="16">
    <location>
        <begin position="1795"/>
        <end position="1820"/>
    </location>
</feature>
<feature type="region of interest" description="Disordered" evidence="16">
    <location>
        <begin position="4153"/>
        <end position="4173"/>
    </location>
</feature>
<dbReference type="FunFam" id="2.80.10.50:FF:000102">
    <property type="entry name" value="Ryanodine receptor 2"/>
    <property type="match status" value="1"/>
</dbReference>
<dbReference type="GO" id="GO:0006874">
    <property type="term" value="P:intracellular calcium ion homeostasis"/>
    <property type="evidence" value="ECO:0007669"/>
    <property type="project" value="InterPro"/>
</dbReference>
<dbReference type="PANTHER" id="PTHR46399">
    <property type="entry name" value="B30.2/SPRY DOMAIN-CONTAINING PROTEIN"/>
    <property type="match status" value="1"/>
</dbReference>
<dbReference type="InterPro" id="IPR013320">
    <property type="entry name" value="ConA-like_dom_sf"/>
</dbReference>